<dbReference type="Pfam" id="PF13516">
    <property type="entry name" value="LRR_6"/>
    <property type="match status" value="4"/>
</dbReference>
<proteinExistence type="predicted"/>
<dbReference type="InterPro" id="IPR032675">
    <property type="entry name" value="LRR_dom_sf"/>
</dbReference>
<name>A0A6B2L953_9EUKA</name>
<dbReference type="PANTHER" id="PTHR24114:SF2">
    <property type="entry name" value="F-BOX DOMAIN-CONTAINING PROTEIN-RELATED"/>
    <property type="match status" value="1"/>
</dbReference>
<dbReference type="PANTHER" id="PTHR24114">
    <property type="entry name" value="LEUCINE RICH REPEAT FAMILY PROTEIN"/>
    <property type="match status" value="1"/>
</dbReference>
<organism evidence="1">
    <name type="scientific">Arcella intermedia</name>
    <dbReference type="NCBI Taxonomy" id="1963864"/>
    <lineage>
        <taxon>Eukaryota</taxon>
        <taxon>Amoebozoa</taxon>
        <taxon>Tubulinea</taxon>
        <taxon>Elardia</taxon>
        <taxon>Arcellinida</taxon>
        <taxon>Sphaerothecina</taxon>
        <taxon>Arcellidae</taxon>
        <taxon>Arcella</taxon>
    </lineage>
</organism>
<dbReference type="SMART" id="SM00368">
    <property type="entry name" value="LRR_RI"/>
    <property type="match status" value="5"/>
</dbReference>
<reference evidence="1" key="1">
    <citation type="journal article" date="2020" name="J. Eukaryot. Microbiol.">
        <title>De novo Sequencing, Assembly and Annotation of the Transcriptome for the Free-Living Testate Amoeba Arcella intermedia.</title>
        <authorList>
            <person name="Ribeiro G.M."/>
            <person name="Porfirio-Sousa A.L."/>
            <person name="Maurer-Alcala X.X."/>
            <person name="Katz L.A."/>
            <person name="Lahr D.J.G."/>
        </authorList>
    </citation>
    <scope>NUCLEOTIDE SEQUENCE</scope>
</reference>
<dbReference type="SUPFAM" id="SSF52047">
    <property type="entry name" value="RNI-like"/>
    <property type="match status" value="1"/>
</dbReference>
<protein>
    <submittedName>
        <fullName evidence="1">Uncharacterized protein</fullName>
    </submittedName>
</protein>
<dbReference type="InterPro" id="IPR001611">
    <property type="entry name" value="Leu-rich_rpt"/>
</dbReference>
<dbReference type="Gene3D" id="3.80.10.10">
    <property type="entry name" value="Ribonuclease Inhibitor"/>
    <property type="match status" value="2"/>
</dbReference>
<evidence type="ECO:0000313" key="1">
    <source>
        <dbReference type="EMBL" id="NDV33583.1"/>
    </source>
</evidence>
<dbReference type="AlphaFoldDB" id="A0A6B2L953"/>
<dbReference type="EMBL" id="GIBP01004614">
    <property type="protein sequence ID" value="NDV33583.1"/>
    <property type="molecule type" value="Transcribed_RNA"/>
</dbReference>
<sequence>MGDKEAKLLARSLQFNSTIKRITLYENKIDVDGVNAIANALYLNTTIKHIDLGGNNLTDRIEPITKALKFNFHITGLHLPDNRIGDKGAKLISQFLQTNKTLIALYLHRNNIRNDGAQAISQSLYYNRTLRTLILLYNNITEGGIQSFVNLFQFNFHLTECKITTEETKSSLKVRFFTNSNQLYQLSQVMINQHWPTSQDSLSENKKRLIEMLLLVLKTYAVPKDIQIHLLKFYLSTIYYNKRKEDFLIRK</sequence>
<dbReference type="InterPro" id="IPR052394">
    <property type="entry name" value="LRR-containing"/>
</dbReference>
<accession>A0A6B2L953</accession>